<dbReference type="EMBL" id="JACHOV010000010">
    <property type="protein sequence ID" value="MBB4642335.1"/>
    <property type="molecule type" value="Genomic_DNA"/>
</dbReference>
<comment type="caution">
    <text evidence="2">The sequence shown here is derived from an EMBL/GenBank/DDBJ whole genome shotgun (WGS) entry which is preliminary data.</text>
</comment>
<evidence type="ECO:0000313" key="3">
    <source>
        <dbReference type="Proteomes" id="UP000575068"/>
    </source>
</evidence>
<dbReference type="AlphaFoldDB" id="A0A840HW96"/>
<reference evidence="2 3" key="1">
    <citation type="submission" date="2020-08" db="EMBL/GenBank/DDBJ databases">
        <title>Genomic Encyclopedia of Type Strains, Phase IV (KMG-IV): sequencing the most valuable type-strain genomes for metagenomic binning, comparative biology and taxonomic classification.</title>
        <authorList>
            <person name="Goeker M."/>
        </authorList>
    </citation>
    <scope>NUCLEOTIDE SEQUENCE [LARGE SCALE GENOMIC DNA]</scope>
    <source>
        <strain evidence="2 3">DSM 7465</strain>
    </source>
</reference>
<accession>A0A840HW96</accession>
<organism evidence="2 3">
    <name type="scientific">Rhizorhapis suberifaciens</name>
    <name type="common">corky root of lettuce</name>
    <dbReference type="NCBI Taxonomy" id="13656"/>
    <lineage>
        <taxon>Bacteria</taxon>
        <taxon>Pseudomonadati</taxon>
        <taxon>Pseudomonadota</taxon>
        <taxon>Alphaproteobacteria</taxon>
        <taxon>Sphingomonadales</taxon>
        <taxon>Sphingomonadaceae</taxon>
        <taxon>Rhizorhapis</taxon>
    </lineage>
</organism>
<evidence type="ECO:0000313" key="2">
    <source>
        <dbReference type="EMBL" id="MBB4642335.1"/>
    </source>
</evidence>
<dbReference type="Proteomes" id="UP000575068">
    <property type="component" value="Unassembled WGS sequence"/>
</dbReference>
<keyword evidence="1" id="KW-0812">Transmembrane</keyword>
<keyword evidence="1" id="KW-0472">Membrane</keyword>
<protein>
    <submittedName>
        <fullName evidence="2">Uncharacterized protein</fullName>
    </submittedName>
</protein>
<keyword evidence="1" id="KW-1133">Transmembrane helix</keyword>
<gene>
    <name evidence="2" type="ORF">HNQ99_002660</name>
</gene>
<dbReference type="RefSeq" id="WP_184476331.1">
    <property type="nucleotide sequence ID" value="NZ_JACHOV010000010.1"/>
</dbReference>
<evidence type="ECO:0000256" key="1">
    <source>
        <dbReference type="SAM" id="Phobius"/>
    </source>
</evidence>
<proteinExistence type="predicted"/>
<keyword evidence="3" id="KW-1185">Reference proteome</keyword>
<feature type="transmembrane region" description="Helical" evidence="1">
    <location>
        <begin position="44"/>
        <end position="67"/>
    </location>
</feature>
<sequence>MTMQTPVDRWTAPHVDAAADKLRDALRMKAEQEDCESADEPSGVIGWVVAGLFVFVMGFAIAAQILWEVAQATL</sequence>
<name>A0A840HW96_9SPHN</name>